<dbReference type="Pfam" id="PF00364">
    <property type="entry name" value="Biotin_lipoyl"/>
    <property type="match status" value="1"/>
</dbReference>
<dbReference type="Gene3D" id="3.30.559.10">
    <property type="entry name" value="Chloramphenicol acetyltransferase-like domain"/>
    <property type="match status" value="1"/>
</dbReference>
<evidence type="ECO:0000259" key="8">
    <source>
        <dbReference type="PROSITE" id="PS50968"/>
    </source>
</evidence>
<dbReference type="RefSeq" id="WP_344819269.1">
    <property type="nucleotide sequence ID" value="NZ_BAABCP010000001.1"/>
</dbReference>
<dbReference type="PROSITE" id="PS00189">
    <property type="entry name" value="LIPOYL"/>
    <property type="match status" value="1"/>
</dbReference>
<dbReference type="SUPFAM" id="SSF47005">
    <property type="entry name" value="Peripheral subunit-binding domain of 2-oxo acid dehydrogenase complex"/>
    <property type="match status" value="1"/>
</dbReference>
<evidence type="ECO:0000313" key="11">
    <source>
        <dbReference type="Proteomes" id="UP001501591"/>
    </source>
</evidence>
<dbReference type="EC" id="2.3.1.-" evidence="6"/>
<dbReference type="InterPro" id="IPR036625">
    <property type="entry name" value="E3-bd_dom_sf"/>
</dbReference>
<organism evidence="10 11">
    <name type="scientific">Microbacterium soli</name>
    <dbReference type="NCBI Taxonomy" id="446075"/>
    <lineage>
        <taxon>Bacteria</taxon>
        <taxon>Bacillati</taxon>
        <taxon>Actinomycetota</taxon>
        <taxon>Actinomycetes</taxon>
        <taxon>Micrococcales</taxon>
        <taxon>Microbacteriaceae</taxon>
        <taxon>Microbacterium</taxon>
    </lineage>
</organism>
<evidence type="ECO:0000256" key="3">
    <source>
        <dbReference type="ARBA" id="ARBA00022679"/>
    </source>
</evidence>
<reference evidence="11" key="1">
    <citation type="journal article" date="2019" name="Int. J. Syst. Evol. Microbiol.">
        <title>The Global Catalogue of Microorganisms (GCM) 10K type strain sequencing project: providing services to taxonomists for standard genome sequencing and annotation.</title>
        <authorList>
            <consortium name="The Broad Institute Genomics Platform"/>
            <consortium name="The Broad Institute Genome Sequencing Center for Infectious Disease"/>
            <person name="Wu L."/>
            <person name="Ma J."/>
        </authorList>
    </citation>
    <scope>NUCLEOTIDE SEQUENCE [LARGE SCALE GENOMIC DNA]</scope>
    <source>
        <strain evidence="11">JCM 17024</strain>
    </source>
</reference>
<dbReference type="InterPro" id="IPR004167">
    <property type="entry name" value="PSBD"/>
</dbReference>
<evidence type="ECO:0000256" key="2">
    <source>
        <dbReference type="ARBA" id="ARBA00007317"/>
    </source>
</evidence>
<dbReference type="InterPro" id="IPR003016">
    <property type="entry name" value="2-oxoA_DH_lipoyl-BS"/>
</dbReference>
<dbReference type="Pfam" id="PF00198">
    <property type="entry name" value="2-oxoacid_dh"/>
    <property type="match status" value="1"/>
</dbReference>
<dbReference type="InterPro" id="IPR050743">
    <property type="entry name" value="2-oxoacid_DH_E2_comp"/>
</dbReference>
<evidence type="ECO:0000256" key="5">
    <source>
        <dbReference type="ARBA" id="ARBA00023315"/>
    </source>
</evidence>
<dbReference type="PANTHER" id="PTHR43178:SF5">
    <property type="entry name" value="LIPOAMIDE ACYLTRANSFERASE COMPONENT OF BRANCHED-CHAIN ALPHA-KETO ACID DEHYDROGENASE COMPLEX, MITOCHONDRIAL"/>
    <property type="match status" value="1"/>
</dbReference>
<dbReference type="PROSITE" id="PS51826">
    <property type="entry name" value="PSBD"/>
    <property type="match status" value="1"/>
</dbReference>
<comment type="caution">
    <text evidence="10">The sequence shown here is derived from an EMBL/GenBank/DDBJ whole genome shotgun (WGS) entry which is preliminary data.</text>
</comment>
<keyword evidence="11" id="KW-1185">Reference proteome</keyword>
<dbReference type="EMBL" id="BAABCP010000001">
    <property type="protein sequence ID" value="GAA3940983.1"/>
    <property type="molecule type" value="Genomic_DNA"/>
</dbReference>
<keyword evidence="4 6" id="KW-0450">Lipoyl</keyword>
<feature type="domain" description="Peripheral subunit-binding (PSBD)" evidence="9">
    <location>
        <begin position="141"/>
        <end position="178"/>
    </location>
</feature>
<keyword evidence="3 6" id="KW-0808">Transferase</keyword>
<dbReference type="CDD" id="cd06849">
    <property type="entry name" value="lipoyl_domain"/>
    <property type="match status" value="1"/>
</dbReference>
<evidence type="ECO:0000256" key="6">
    <source>
        <dbReference type="RuleBase" id="RU003423"/>
    </source>
</evidence>
<dbReference type="Gene3D" id="2.40.50.100">
    <property type="match status" value="1"/>
</dbReference>
<evidence type="ECO:0000259" key="9">
    <source>
        <dbReference type="PROSITE" id="PS51826"/>
    </source>
</evidence>
<evidence type="ECO:0000313" key="10">
    <source>
        <dbReference type="EMBL" id="GAA3940983.1"/>
    </source>
</evidence>
<sequence length="442" mass="46496">MSTRDFHLPDLGEGLTDAEVLAWHVDVGDHVALNQIIADVETAKAVVELPSPFDGTVSALHAPVGSTVEVGAPLLSVQTTSTDVSQPRPETTLSSDPGLLVGYGAAREQPVRRRRRSASAERSSDASGPLSPTSASPRRPRSTPPVRKLAADAGVDIAAIVGTGPHGRVERVDVMTAIAGARDVSPAPSHVSSAPQDPLPVRTRIPITGVRRATARAMVESAFTAPHVTEFLTVDVTESEALLSRLRSEGARVNMLAMVSQALLLVIDAHPMMNSRWDEESGHIVQFAAVNLGIATATDRGLIVPNIKNAQELGLLPLAERIRELVGVAREGRASTDDLRAGTITITNIGSLGIDAGTPIINPGEAAILGVGAVRRLPWNHRDEIALRDVLTLSLSFDHRLIDGADAARFLTDIGALLTDPARSVLQAARAGGSQPPAPRTP</sequence>
<feature type="domain" description="Lipoyl-binding" evidence="8">
    <location>
        <begin position="3"/>
        <end position="78"/>
    </location>
</feature>
<dbReference type="Gene3D" id="4.10.320.10">
    <property type="entry name" value="E3-binding domain"/>
    <property type="match status" value="1"/>
</dbReference>
<dbReference type="SUPFAM" id="SSF52777">
    <property type="entry name" value="CoA-dependent acyltransferases"/>
    <property type="match status" value="1"/>
</dbReference>
<evidence type="ECO:0000256" key="4">
    <source>
        <dbReference type="ARBA" id="ARBA00022823"/>
    </source>
</evidence>
<feature type="compositionally biased region" description="Low complexity" evidence="7">
    <location>
        <begin position="125"/>
        <end position="137"/>
    </location>
</feature>
<comment type="cofactor">
    <cofactor evidence="1 6">
        <name>(R)-lipoate</name>
        <dbReference type="ChEBI" id="CHEBI:83088"/>
    </cofactor>
</comment>
<evidence type="ECO:0000256" key="1">
    <source>
        <dbReference type="ARBA" id="ARBA00001938"/>
    </source>
</evidence>
<proteinExistence type="inferred from homology"/>
<dbReference type="Pfam" id="PF02817">
    <property type="entry name" value="E3_binding"/>
    <property type="match status" value="1"/>
</dbReference>
<dbReference type="InterPro" id="IPR000089">
    <property type="entry name" value="Biotin_lipoyl"/>
</dbReference>
<gene>
    <name evidence="10" type="ORF">GCM10022383_18510</name>
</gene>
<feature type="compositionally biased region" description="Polar residues" evidence="7">
    <location>
        <begin position="78"/>
        <end position="95"/>
    </location>
</feature>
<dbReference type="InterPro" id="IPR011053">
    <property type="entry name" value="Single_hybrid_motif"/>
</dbReference>
<protein>
    <recommendedName>
        <fullName evidence="6">Dihydrolipoamide acetyltransferase component of pyruvate dehydrogenase complex</fullName>
        <ecNumber evidence="6">2.3.1.-</ecNumber>
    </recommendedName>
</protein>
<dbReference type="InterPro" id="IPR023213">
    <property type="entry name" value="CAT-like_dom_sf"/>
</dbReference>
<dbReference type="InterPro" id="IPR001078">
    <property type="entry name" value="2-oxoacid_DH_actylTfrase"/>
</dbReference>
<name>A0ABP7NB57_9MICO</name>
<dbReference type="Proteomes" id="UP001501591">
    <property type="component" value="Unassembled WGS sequence"/>
</dbReference>
<comment type="similarity">
    <text evidence="2 6">Belongs to the 2-oxoacid dehydrogenase family.</text>
</comment>
<feature type="region of interest" description="Disordered" evidence="7">
    <location>
        <begin position="78"/>
        <end position="146"/>
    </location>
</feature>
<dbReference type="PANTHER" id="PTHR43178">
    <property type="entry name" value="DIHYDROLIPOAMIDE ACETYLTRANSFERASE COMPONENT OF PYRUVATE DEHYDROGENASE COMPLEX"/>
    <property type="match status" value="1"/>
</dbReference>
<accession>A0ABP7NB57</accession>
<keyword evidence="5 6" id="KW-0012">Acyltransferase</keyword>
<dbReference type="SUPFAM" id="SSF51230">
    <property type="entry name" value="Single hybrid motif"/>
    <property type="match status" value="1"/>
</dbReference>
<dbReference type="PROSITE" id="PS50968">
    <property type="entry name" value="BIOTINYL_LIPOYL"/>
    <property type="match status" value="1"/>
</dbReference>
<evidence type="ECO:0000256" key="7">
    <source>
        <dbReference type="SAM" id="MobiDB-lite"/>
    </source>
</evidence>